<proteinExistence type="predicted"/>
<dbReference type="Proteomes" id="UP000515123">
    <property type="component" value="Linkage group 4"/>
</dbReference>
<feature type="region of interest" description="Disordered" evidence="1">
    <location>
        <begin position="287"/>
        <end position="343"/>
    </location>
</feature>
<reference evidence="3" key="2">
    <citation type="submission" date="2025-08" db="UniProtKB">
        <authorList>
            <consortium name="RefSeq"/>
        </authorList>
    </citation>
    <scope>IDENTIFICATION</scope>
</reference>
<organism evidence="2 3">
    <name type="scientific">Ananas comosus</name>
    <name type="common">Pineapple</name>
    <name type="synonym">Ananas ananas</name>
    <dbReference type="NCBI Taxonomy" id="4615"/>
    <lineage>
        <taxon>Eukaryota</taxon>
        <taxon>Viridiplantae</taxon>
        <taxon>Streptophyta</taxon>
        <taxon>Embryophyta</taxon>
        <taxon>Tracheophyta</taxon>
        <taxon>Spermatophyta</taxon>
        <taxon>Magnoliopsida</taxon>
        <taxon>Liliopsida</taxon>
        <taxon>Poales</taxon>
        <taxon>Bromeliaceae</taxon>
        <taxon>Bromelioideae</taxon>
        <taxon>Ananas</taxon>
    </lineage>
</organism>
<feature type="region of interest" description="Disordered" evidence="1">
    <location>
        <begin position="237"/>
        <end position="269"/>
    </location>
</feature>
<feature type="compositionally biased region" description="Basic and acidic residues" evidence="1">
    <location>
        <begin position="90"/>
        <end position="126"/>
    </location>
</feature>
<dbReference type="GeneID" id="109708770"/>
<name>A0A6P5ER39_ANACO</name>
<accession>A0A6P5ER39</accession>
<evidence type="ECO:0000256" key="1">
    <source>
        <dbReference type="SAM" id="MobiDB-lite"/>
    </source>
</evidence>
<sequence length="424" mass="45898">MAAISRLEAVVFSLATSVAGILSNPALLPAPQSTPAPTGKSKSKKRRNDAVQVPTPPPSKSSTRSTQGAKKRMLGSSILAMPAPISAIKAKPEIGKERSRSSSKFRKDAARQKIESPPKAPKECLKNRTPGRGKRFRSPYNLRPRWGAKNKTDETIADPSRSGHPPAPRPLNICEENVEEYAHPKADLFAGDSFMISEELHNIVIEICEDVAPLSSIPEVSAAGAPVAATATEPAEEYVEAPEEATAPAVKEEAKAAEEKEEAKAADEAAKEAAAKVQVVAAAPTSAAAAEAVDSKTTRVTKRDIEKKEKSRPKRRLVRLSTATKESTQTSKSFMQKHSITEHPIIVDIPHSSDDTSRLKKGKTLKLKVTKSSPPLELKYYGKEFTQGGGRGQVHIHHVIPLSDPRDCNEPRDVFGRHHRGEDQ</sequence>
<gene>
    <name evidence="3" type="primary">LOC109708770</name>
</gene>
<evidence type="ECO:0000313" key="2">
    <source>
        <dbReference type="Proteomes" id="UP000515123"/>
    </source>
</evidence>
<feature type="compositionally biased region" description="Basic and acidic residues" evidence="1">
    <location>
        <begin position="250"/>
        <end position="269"/>
    </location>
</feature>
<reference evidence="2" key="1">
    <citation type="journal article" date="2015" name="Nat. Genet.">
        <title>The pineapple genome and the evolution of CAM photosynthesis.</title>
        <authorList>
            <person name="Ming R."/>
            <person name="VanBuren R."/>
            <person name="Wai C.M."/>
            <person name="Tang H."/>
            <person name="Schatz M.C."/>
            <person name="Bowers J.E."/>
            <person name="Lyons E."/>
            <person name="Wang M.L."/>
            <person name="Chen J."/>
            <person name="Biggers E."/>
            <person name="Zhang J."/>
            <person name="Huang L."/>
            <person name="Zhang L."/>
            <person name="Miao W."/>
            <person name="Zhang J."/>
            <person name="Ye Z."/>
            <person name="Miao C."/>
            <person name="Lin Z."/>
            <person name="Wang H."/>
            <person name="Zhou H."/>
            <person name="Yim W.C."/>
            <person name="Priest H.D."/>
            <person name="Zheng C."/>
            <person name="Woodhouse M."/>
            <person name="Edger P.P."/>
            <person name="Guyot R."/>
            <person name="Guo H.B."/>
            <person name="Guo H."/>
            <person name="Zheng G."/>
            <person name="Singh R."/>
            <person name="Sharma A."/>
            <person name="Min X."/>
            <person name="Zheng Y."/>
            <person name="Lee H."/>
            <person name="Gurtowski J."/>
            <person name="Sedlazeck F.J."/>
            <person name="Harkess A."/>
            <person name="McKain M.R."/>
            <person name="Liao Z."/>
            <person name="Fang J."/>
            <person name="Liu J."/>
            <person name="Zhang X."/>
            <person name="Zhang Q."/>
            <person name="Hu W."/>
            <person name="Qin Y."/>
            <person name="Wang K."/>
            <person name="Chen L.Y."/>
            <person name="Shirley N."/>
            <person name="Lin Y.R."/>
            <person name="Liu L.Y."/>
            <person name="Hernandez A.G."/>
            <person name="Wright C.L."/>
            <person name="Bulone V."/>
            <person name="Tuskan G.A."/>
            <person name="Heath K."/>
            <person name="Zee F."/>
            <person name="Moore P.H."/>
            <person name="Sunkar R."/>
            <person name="Leebens-Mack J.H."/>
            <person name="Mockler T."/>
            <person name="Bennetzen J.L."/>
            <person name="Freeling M."/>
            <person name="Sankoff D."/>
            <person name="Paterson A.H."/>
            <person name="Zhu X."/>
            <person name="Yang X."/>
            <person name="Smith J.A."/>
            <person name="Cushman J.C."/>
            <person name="Paull R.E."/>
            <person name="Yu Q."/>
        </authorList>
    </citation>
    <scope>NUCLEOTIDE SEQUENCE [LARGE SCALE GENOMIC DNA]</scope>
    <source>
        <strain evidence="2">cv. F153</strain>
    </source>
</reference>
<feature type="compositionally biased region" description="Polar residues" evidence="1">
    <location>
        <begin position="321"/>
        <end position="338"/>
    </location>
</feature>
<dbReference type="AlphaFoldDB" id="A0A6P5ER39"/>
<feature type="region of interest" description="Disordered" evidence="1">
    <location>
        <begin position="24"/>
        <end position="170"/>
    </location>
</feature>
<protein>
    <submittedName>
        <fullName evidence="3">Uncharacterized protein LOC109708770</fullName>
    </submittedName>
</protein>
<feature type="compositionally biased region" description="Basic and acidic residues" evidence="1">
    <location>
        <begin position="404"/>
        <end position="424"/>
    </location>
</feature>
<feature type="region of interest" description="Disordered" evidence="1">
    <location>
        <begin position="402"/>
        <end position="424"/>
    </location>
</feature>
<evidence type="ECO:0000313" key="3">
    <source>
        <dbReference type="RefSeq" id="XP_020086181.1"/>
    </source>
</evidence>
<feature type="compositionally biased region" description="Basic and acidic residues" evidence="1">
    <location>
        <begin position="293"/>
        <end position="309"/>
    </location>
</feature>
<keyword evidence="2" id="KW-1185">Reference proteome</keyword>
<dbReference type="RefSeq" id="XP_020086181.1">
    <property type="nucleotide sequence ID" value="XM_020230592.1"/>
</dbReference>